<gene>
    <name evidence="1" type="ORF">S03H2_31890</name>
</gene>
<feature type="non-terminal residue" evidence="1">
    <location>
        <position position="113"/>
    </location>
</feature>
<reference evidence="1" key="1">
    <citation type="journal article" date="2014" name="Front. Microbiol.">
        <title>High frequency of phylogenetically diverse reductive dehalogenase-homologous genes in deep subseafloor sedimentary metagenomes.</title>
        <authorList>
            <person name="Kawai M."/>
            <person name="Futagami T."/>
            <person name="Toyoda A."/>
            <person name="Takaki Y."/>
            <person name="Nishi S."/>
            <person name="Hori S."/>
            <person name="Arai W."/>
            <person name="Tsubouchi T."/>
            <person name="Morono Y."/>
            <person name="Uchiyama I."/>
            <person name="Ito T."/>
            <person name="Fujiyama A."/>
            <person name="Inagaki F."/>
            <person name="Takami H."/>
        </authorList>
    </citation>
    <scope>NUCLEOTIDE SEQUENCE</scope>
    <source>
        <strain evidence="1">Expedition CK06-06</strain>
    </source>
</reference>
<accession>X1G1P4</accession>
<protein>
    <submittedName>
        <fullName evidence="1">Uncharacterized protein</fullName>
    </submittedName>
</protein>
<evidence type="ECO:0000313" key="1">
    <source>
        <dbReference type="EMBL" id="GAH51831.1"/>
    </source>
</evidence>
<dbReference type="EMBL" id="BARU01019365">
    <property type="protein sequence ID" value="GAH51831.1"/>
    <property type="molecule type" value="Genomic_DNA"/>
</dbReference>
<proteinExistence type="predicted"/>
<dbReference type="AlphaFoldDB" id="X1G1P4"/>
<name>X1G1P4_9ZZZZ</name>
<sequence length="113" mass="12675">MTVHRMQKPLLTIALLLFLLALPRCSGISPLSPTDTLSDLVYAYNHHNFANAKSIYKSCLHPSYTFHFRDEDVGTTVGDYDIPETWTRSKDTVATGLLFDNVQSITLSIPMVD</sequence>
<comment type="caution">
    <text evidence="1">The sequence shown here is derived from an EMBL/GenBank/DDBJ whole genome shotgun (WGS) entry which is preliminary data.</text>
</comment>
<organism evidence="1">
    <name type="scientific">marine sediment metagenome</name>
    <dbReference type="NCBI Taxonomy" id="412755"/>
    <lineage>
        <taxon>unclassified sequences</taxon>
        <taxon>metagenomes</taxon>
        <taxon>ecological metagenomes</taxon>
    </lineage>
</organism>